<keyword evidence="10" id="KW-0067">ATP-binding</keyword>
<dbReference type="InterPro" id="IPR002017">
    <property type="entry name" value="Spectrin_repeat"/>
</dbReference>
<dbReference type="InterPro" id="IPR011993">
    <property type="entry name" value="PH-like_dom_sf"/>
</dbReference>
<dbReference type="GO" id="GO:0016301">
    <property type="term" value="F:kinase activity"/>
    <property type="evidence" value="ECO:0007669"/>
    <property type="project" value="UniProtKB-KW"/>
</dbReference>
<feature type="domain" description="CRAL-TRIO" evidence="18">
    <location>
        <begin position="12"/>
        <end position="157"/>
    </location>
</feature>
<name>A0A0P7YML5_SCLFO</name>
<dbReference type="PROSITE" id="PS50010">
    <property type="entry name" value="DH_2"/>
    <property type="match status" value="1"/>
</dbReference>
<organism evidence="19 20">
    <name type="scientific">Scleropages formosus</name>
    <name type="common">Asian bonytongue</name>
    <name type="synonym">Osteoglossum formosum</name>
    <dbReference type="NCBI Taxonomy" id="113540"/>
    <lineage>
        <taxon>Eukaryota</taxon>
        <taxon>Metazoa</taxon>
        <taxon>Chordata</taxon>
        <taxon>Craniata</taxon>
        <taxon>Vertebrata</taxon>
        <taxon>Euteleostomi</taxon>
        <taxon>Actinopterygii</taxon>
        <taxon>Neopterygii</taxon>
        <taxon>Teleostei</taxon>
        <taxon>Osteoglossocephala</taxon>
        <taxon>Osteoglossomorpha</taxon>
        <taxon>Osteoglossiformes</taxon>
        <taxon>Osteoglossidae</taxon>
        <taxon>Scleropages</taxon>
    </lineage>
</organism>
<dbReference type="FunFam" id="2.30.29.30:FF:000040">
    <property type="entry name" value="Kalirin RhoGEF kinase b"/>
    <property type="match status" value="1"/>
</dbReference>
<keyword evidence="4" id="KW-0597">Phosphoprotein</keyword>
<evidence type="ECO:0000256" key="1">
    <source>
        <dbReference type="ARBA" id="ARBA00004496"/>
    </source>
</evidence>
<dbReference type="FunFam" id="3.40.525.10:FF:000003">
    <property type="entry name" value="kalirin isoform X2"/>
    <property type="match status" value="1"/>
</dbReference>
<sequence>SFRNDGIKASDVLPVLKEKVAFVSGGRDKRGGPILTFPARSNHDRIKQEDLRRLVTYLSTVPSEDVCKRGFTVIIDMRGSKWDLIKPLLKTLQEAFPAEICVALIIKPDNFWQKQKTNFGSAKFTFETSMVSVEGLTKLVDPSQLTEDFEGSLEYDHEEWMALRVSLEEFIGSAAHLLSRLEELQETLAKKEFPVDVEGSRRLIEEHAQLKRRVVKAPVEELDREGQRLLQCIRGSGDGSGFSGRSCVSGGADFQSVVPKVTSLLDKLHSTRQHLHQMWHVRKLKLDQCFQLRLYEQDAEKMFDWISHNKELFLQSHTEIGVSYQHAVDLQTQHNHFAMNSMNAYVNINRILSVASRLSEAGHYASQQIKQISAQLDQEWKSFAAALDERSTILAMSAVFHQKSEQFLSGVEAWCKMCSEGGLPSEMQDLEMAIHRHQSLYEQVTQAYAEVSQDGKALLDVLQRPLSPGNSESMTATANYSKAVHCILDVVHEVLHHQRRLESIWQHRKVRLHQRLQLCVFQQDVQQVIDWIENHGEAFLSKHTGVGKSLHRARALQKRHDDFEEVAQNTYTNADKLLEAAEQLAQTGECDPEEIYKAARHLEVRIQDFVRRVEQRKLLLDMSVSFHTHTKELWTWMEDLQKELLEEVCSDSVDSVQELIKQFQQQQTATLEATLNVIKEGEDLIQQLRDSAMTSNKLPHSSSIAHIESVLQQLDEAQAQMEELFHERKIKLDIFLQLRIFEQYTIEVTAELDAWNEDLARQAGDFDADEPAAAEQRLQRHTERKMAMNNMTFEVIQQGQDLHQYIMEVQASGIELTGEKEVDLATQVQELLEFLHEKQRELDLSAEQMQRRLEQCVQLRHLQTEVKQVLGWIRNGESMLNASLVNASSLSEAEQLQREHEQFQLAIESLFHANSLQKTHQSALQVQQKAEALLQAGHYDPDAIRGCAEKVALHWQQLMLKMEDRLKLVCSVLESLEQEYRRDEDWCGGHDKLGPNAETDHVIPLISKHLEQKEAFLKACTLARRNAEVFLKYIHRNNVSMPGAAGHTRGPEQQVKAILNELLQRENRVLHFWTMKKRRLDQCQQYVVFERSAKQALDWIQETGEYYLSTHTSPGETIERTQELLKEYEDFRVLAKQTKEKVKLLIQLADSFVEKGHVHVTELKKWDNKDLELDIIPASLTDPEVKLRDPNHEVNEEKRKSARKKEFIMAELLQTEKAYVRDLHECLETYLWEMTSGVEEIPPGIVNKEHVIFGNIQEIYDFHNNIFLKELVNYEQLPEDVGHCFVTWADKFNMYVTYCKNKPDSSQLILEHAGTFFDEIQQRHGLANSISSYLIKPVQRITKYQLLLKELLTCCEEGKGEIKDGLEVMLSVPKRANDAMHVSMLEGFDENLDVQGELILQDTFQVWDPKSLIRKGRDRHLFLFEISLVFSKEIKDSAGRTKYVYKNKLLTSELGVTEHIEGDPCKFALWAGRTPSSDNKTVLKASNIEVKQEWIKNIREVIQERIIHLKGALKEPIHLPKTPAKQRNSSKREAGDDADSQGDGSSQPDTISIASRTSQNTVDSDKLSGGCELTVVLQDFNAGCASELSVQTGQTVELLERPSERPGWCLVRTTDRSPPQEGLVPSSTLCVSHSRSSVEMECFFPTGKGKVVSRLTTTPVCGCSGFKGKT</sequence>
<dbReference type="SUPFAM" id="SSF52087">
    <property type="entry name" value="CRAL/TRIO domain"/>
    <property type="match status" value="1"/>
</dbReference>
<dbReference type="CDD" id="cd00170">
    <property type="entry name" value="SEC14"/>
    <property type="match status" value="1"/>
</dbReference>
<dbReference type="GO" id="GO:0007411">
    <property type="term" value="P:axon guidance"/>
    <property type="evidence" value="ECO:0007669"/>
    <property type="project" value="TreeGrafter"/>
</dbReference>
<dbReference type="SUPFAM" id="SSF50044">
    <property type="entry name" value="SH3-domain"/>
    <property type="match status" value="1"/>
</dbReference>
<dbReference type="Pfam" id="PF00621">
    <property type="entry name" value="RhoGEF"/>
    <property type="match status" value="1"/>
</dbReference>
<dbReference type="InterPro" id="IPR001452">
    <property type="entry name" value="SH3_domain"/>
</dbReference>
<dbReference type="Pfam" id="PF00435">
    <property type="entry name" value="Spectrin"/>
    <property type="match status" value="4"/>
</dbReference>
<dbReference type="InterPro" id="IPR035899">
    <property type="entry name" value="DBL_dom_sf"/>
</dbReference>
<feature type="non-terminal residue" evidence="19">
    <location>
        <position position="1670"/>
    </location>
</feature>
<dbReference type="Gene3D" id="1.20.900.10">
    <property type="entry name" value="Dbl homology (DH) domain"/>
    <property type="match status" value="1"/>
</dbReference>
<dbReference type="GO" id="GO:0005085">
    <property type="term" value="F:guanyl-nucleotide exchange factor activity"/>
    <property type="evidence" value="ECO:0007669"/>
    <property type="project" value="UniProtKB-KW"/>
</dbReference>
<dbReference type="Gene3D" id="1.20.58.60">
    <property type="match status" value="5"/>
</dbReference>
<protein>
    <submittedName>
        <fullName evidence="19">Kalirin-like</fullName>
    </submittedName>
</protein>
<evidence type="ECO:0000256" key="8">
    <source>
        <dbReference type="ARBA" id="ARBA00022741"/>
    </source>
</evidence>
<feature type="domain" description="SH3" evidence="15">
    <location>
        <begin position="1569"/>
        <end position="1634"/>
    </location>
</feature>
<dbReference type="SMART" id="SM00326">
    <property type="entry name" value="SH3"/>
    <property type="match status" value="1"/>
</dbReference>
<accession>A0A0P7YML5</accession>
<dbReference type="InterPro" id="IPR001849">
    <property type="entry name" value="PH_domain"/>
</dbReference>
<feature type="non-terminal residue" evidence="19">
    <location>
        <position position="1"/>
    </location>
</feature>
<gene>
    <name evidence="19" type="ORF">Z043_112193</name>
</gene>
<evidence type="ECO:0000256" key="3">
    <source>
        <dbReference type="ARBA" id="ARBA00022490"/>
    </source>
</evidence>
<feature type="region of interest" description="Disordered" evidence="14">
    <location>
        <begin position="1517"/>
        <end position="1565"/>
    </location>
</feature>
<evidence type="ECO:0000259" key="18">
    <source>
        <dbReference type="PROSITE" id="PS50191"/>
    </source>
</evidence>
<dbReference type="InterPro" id="IPR051336">
    <property type="entry name" value="RhoGEF_Guanine_NuclExch_SF"/>
</dbReference>
<dbReference type="Pfam" id="PF23323">
    <property type="entry name" value="Spectrin_6"/>
    <property type="match status" value="1"/>
</dbReference>
<evidence type="ECO:0000259" key="16">
    <source>
        <dbReference type="PROSITE" id="PS50003"/>
    </source>
</evidence>
<dbReference type="FunFam" id="1.20.58.60:FF:000032">
    <property type="entry name" value="Kalirin RhoGEF kinase b"/>
    <property type="match status" value="1"/>
</dbReference>
<evidence type="ECO:0000256" key="11">
    <source>
        <dbReference type="ARBA" id="ARBA00023157"/>
    </source>
</evidence>
<evidence type="ECO:0000256" key="4">
    <source>
        <dbReference type="ARBA" id="ARBA00022553"/>
    </source>
</evidence>
<evidence type="ECO:0000256" key="5">
    <source>
        <dbReference type="ARBA" id="ARBA00022658"/>
    </source>
</evidence>
<comment type="subcellular location">
    <subcellularLocation>
        <location evidence="1">Cytoplasm</location>
    </subcellularLocation>
</comment>
<dbReference type="FunFam" id="1.20.58.60:FF:000034">
    <property type="entry name" value="kalirin isoform X2"/>
    <property type="match status" value="1"/>
</dbReference>
<dbReference type="Gene3D" id="3.40.525.10">
    <property type="entry name" value="CRAL-TRIO lipid binding domain"/>
    <property type="match status" value="1"/>
</dbReference>
<evidence type="ECO:0000313" key="20">
    <source>
        <dbReference type="Proteomes" id="UP000034805"/>
    </source>
</evidence>
<dbReference type="GO" id="GO:0019898">
    <property type="term" value="C:extrinsic component of membrane"/>
    <property type="evidence" value="ECO:0007669"/>
    <property type="project" value="TreeGrafter"/>
</dbReference>
<dbReference type="FunFam" id="1.20.900.10:FF:000001">
    <property type="entry name" value="Guanine nucleotide exchange factor DBS"/>
    <property type="match status" value="1"/>
</dbReference>
<comment type="caution">
    <text evidence="19">The sequence shown here is derived from an EMBL/GenBank/DDBJ whole genome shotgun (WGS) entry which is preliminary data.</text>
</comment>
<dbReference type="SMART" id="SM00516">
    <property type="entry name" value="SEC14"/>
    <property type="match status" value="1"/>
</dbReference>
<keyword evidence="11" id="KW-1015">Disulfide bond</keyword>
<evidence type="ECO:0000259" key="17">
    <source>
        <dbReference type="PROSITE" id="PS50010"/>
    </source>
</evidence>
<evidence type="ECO:0000256" key="12">
    <source>
        <dbReference type="PROSITE-ProRule" id="PRU00192"/>
    </source>
</evidence>
<keyword evidence="2 12" id="KW-0728">SH3 domain</keyword>
<dbReference type="GO" id="GO:0005524">
    <property type="term" value="F:ATP binding"/>
    <property type="evidence" value="ECO:0007669"/>
    <property type="project" value="UniProtKB-KW"/>
</dbReference>
<dbReference type="InterPro" id="IPR018159">
    <property type="entry name" value="Spectrin/alpha-actinin"/>
</dbReference>
<keyword evidence="7" id="KW-0677">Repeat</keyword>
<dbReference type="CDD" id="cd00176">
    <property type="entry name" value="SPEC"/>
    <property type="match status" value="4"/>
</dbReference>
<dbReference type="PROSITE" id="PS50003">
    <property type="entry name" value="PH_DOMAIN"/>
    <property type="match status" value="1"/>
</dbReference>
<keyword evidence="8" id="KW-0547">Nucleotide-binding</keyword>
<dbReference type="STRING" id="113540.ENSSFOP00015036975"/>
<evidence type="ECO:0000256" key="9">
    <source>
        <dbReference type="ARBA" id="ARBA00022777"/>
    </source>
</evidence>
<dbReference type="PANTHER" id="PTHR22826">
    <property type="entry name" value="RHO GUANINE EXCHANGE FACTOR-RELATED"/>
    <property type="match status" value="1"/>
</dbReference>
<dbReference type="InterPro" id="IPR036865">
    <property type="entry name" value="CRAL-TRIO_dom_sf"/>
</dbReference>
<dbReference type="SUPFAM" id="SSF50729">
    <property type="entry name" value="PH domain-like"/>
    <property type="match status" value="1"/>
</dbReference>
<dbReference type="FunFam" id="1.20.58.60:FF:000023">
    <property type="entry name" value="Kalirin RhoGEF kinase b"/>
    <property type="match status" value="1"/>
</dbReference>
<dbReference type="FunFam" id="2.30.30.40:FF:000040">
    <property type="entry name" value="kalirin isoform X1"/>
    <property type="match status" value="1"/>
</dbReference>
<keyword evidence="9" id="KW-0418">Kinase</keyword>
<keyword evidence="3" id="KW-0963">Cytoplasm</keyword>
<dbReference type="EMBL" id="JARO02004135">
    <property type="protein sequence ID" value="KPP69077.1"/>
    <property type="molecule type" value="Genomic_DNA"/>
</dbReference>
<dbReference type="InterPro" id="IPR036028">
    <property type="entry name" value="SH3-like_dom_sf"/>
</dbReference>
<dbReference type="PROSITE" id="PS50002">
    <property type="entry name" value="SH3"/>
    <property type="match status" value="1"/>
</dbReference>
<dbReference type="SUPFAM" id="SSF48065">
    <property type="entry name" value="DBL homology domain (DH-domain)"/>
    <property type="match status" value="1"/>
</dbReference>
<evidence type="ECO:0000256" key="14">
    <source>
        <dbReference type="SAM" id="MobiDB-lite"/>
    </source>
</evidence>
<feature type="compositionally biased region" description="Polar residues" evidence="14">
    <location>
        <begin position="1548"/>
        <end position="1562"/>
    </location>
</feature>
<dbReference type="Pfam" id="PF22697">
    <property type="entry name" value="SOS1_NGEF_PH"/>
    <property type="match status" value="1"/>
</dbReference>
<dbReference type="FunFam" id="1.20.58.60:FF:000015">
    <property type="entry name" value="triple functional domain protein-like"/>
    <property type="match status" value="1"/>
</dbReference>
<dbReference type="CDD" id="cd00160">
    <property type="entry name" value="RhoGEF"/>
    <property type="match status" value="1"/>
</dbReference>
<dbReference type="InterPro" id="IPR058918">
    <property type="entry name" value="KALRN/TRIO-like_spectrin"/>
</dbReference>
<dbReference type="InterPro" id="IPR028570">
    <property type="entry name" value="Kalirin_TRIO_SH3_1"/>
</dbReference>
<dbReference type="Pfam" id="PF13716">
    <property type="entry name" value="CRAL_TRIO_2"/>
    <property type="match status" value="1"/>
</dbReference>
<evidence type="ECO:0000256" key="6">
    <source>
        <dbReference type="ARBA" id="ARBA00022679"/>
    </source>
</evidence>
<dbReference type="Proteomes" id="UP000034805">
    <property type="component" value="Unassembled WGS sequence"/>
</dbReference>
<evidence type="ECO:0000259" key="15">
    <source>
        <dbReference type="PROSITE" id="PS50002"/>
    </source>
</evidence>
<dbReference type="PANTHER" id="PTHR22826:SF106">
    <property type="entry name" value="TRIO, ISOFORM A"/>
    <property type="match status" value="1"/>
</dbReference>
<dbReference type="Gene3D" id="2.30.29.30">
    <property type="entry name" value="Pleckstrin-homology domain (PH domain)/Phosphotyrosine-binding domain (PTB)"/>
    <property type="match status" value="1"/>
</dbReference>
<dbReference type="InterPro" id="IPR047054">
    <property type="entry name" value="Kalirin_TRIO_PH_1"/>
</dbReference>
<dbReference type="SUPFAM" id="SSF46966">
    <property type="entry name" value="Spectrin repeat"/>
    <property type="match status" value="6"/>
</dbReference>
<feature type="domain" description="DH" evidence="17">
    <location>
        <begin position="1204"/>
        <end position="1379"/>
    </location>
</feature>
<dbReference type="CDD" id="cd11852">
    <property type="entry name" value="SH3_Kalirin_1"/>
    <property type="match status" value="1"/>
</dbReference>
<dbReference type="GO" id="GO:0005737">
    <property type="term" value="C:cytoplasm"/>
    <property type="evidence" value="ECO:0007669"/>
    <property type="project" value="UniProtKB-SubCell"/>
</dbReference>
<proteinExistence type="predicted"/>
<dbReference type="Gene3D" id="2.30.30.40">
    <property type="entry name" value="SH3 Domains"/>
    <property type="match status" value="1"/>
</dbReference>
<evidence type="ECO:0000256" key="7">
    <source>
        <dbReference type="ARBA" id="ARBA00022737"/>
    </source>
</evidence>
<dbReference type="InterPro" id="IPR000219">
    <property type="entry name" value="DH_dom"/>
</dbReference>
<keyword evidence="13" id="KW-0175">Coiled coil</keyword>
<feature type="coiled-coil region" evidence="13">
    <location>
        <begin position="886"/>
        <end position="913"/>
    </location>
</feature>
<dbReference type="PROSITE" id="PS50191">
    <property type="entry name" value="CRAL_TRIO"/>
    <property type="match status" value="1"/>
</dbReference>
<evidence type="ECO:0000313" key="19">
    <source>
        <dbReference type="EMBL" id="KPP69077.1"/>
    </source>
</evidence>
<dbReference type="Pfam" id="PF00018">
    <property type="entry name" value="SH3_1"/>
    <property type="match status" value="1"/>
</dbReference>
<dbReference type="SMART" id="SM00325">
    <property type="entry name" value="RhoGEF"/>
    <property type="match status" value="1"/>
</dbReference>
<reference evidence="19 20" key="1">
    <citation type="submission" date="2015-08" db="EMBL/GenBank/DDBJ databases">
        <title>The genome of the Asian arowana (Scleropages formosus).</title>
        <authorList>
            <person name="Tan M.H."/>
            <person name="Gan H.M."/>
            <person name="Croft L.J."/>
            <person name="Austin C.M."/>
        </authorList>
    </citation>
    <scope>NUCLEOTIDE SEQUENCE [LARGE SCALE GENOMIC DNA]</scope>
    <source>
        <strain evidence="19">Aro1</strain>
    </source>
</reference>
<evidence type="ECO:0000256" key="10">
    <source>
        <dbReference type="ARBA" id="ARBA00022840"/>
    </source>
</evidence>
<dbReference type="CDD" id="cd13240">
    <property type="entry name" value="PH1_Kalirin_Trio_like"/>
    <property type="match status" value="1"/>
</dbReference>
<keyword evidence="5" id="KW-0344">Guanine-nucleotide releasing factor</keyword>
<evidence type="ECO:0000256" key="13">
    <source>
        <dbReference type="SAM" id="Coils"/>
    </source>
</evidence>
<dbReference type="InterPro" id="IPR055251">
    <property type="entry name" value="SOS1_NGEF_PH"/>
</dbReference>
<keyword evidence="6" id="KW-0808">Transferase</keyword>
<dbReference type="SMART" id="SM00233">
    <property type="entry name" value="PH"/>
    <property type="match status" value="1"/>
</dbReference>
<dbReference type="SMART" id="SM00150">
    <property type="entry name" value="SPEC"/>
    <property type="match status" value="7"/>
</dbReference>
<feature type="domain" description="PH" evidence="16">
    <location>
        <begin position="1391"/>
        <end position="1503"/>
    </location>
</feature>
<dbReference type="InterPro" id="IPR001251">
    <property type="entry name" value="CRAL-TRIO_dom"/>
</dbReference>
<evidence type="ECO:0000256" key="2">
    <source>
        <dbReference type="ARBA" id="ARBA00022443"/>
    </source>
</evidence>